<dbReference type="AlphaFoldDB" id="A0A0A9BZ67"/>
<reference evidence="1" key="1">
    <citation type="submission" date="2014-09" db="EMBL/GenBank/DDBJ databases">
        <authorList>
            <person name="Magalhaes I.L.F."/>
            <person name="Oliveira U."/>
            <person name="Santos F.R."/>
            <person name="Vidigal T.H.D.A."/>
            <person name="Brescovit A.D."/>
            <person name="Santos A.J."/>
        </authorList>
    </citation>
    <scope>NUCLEOTIDE SEQUENCE</scope>
    <source>
        <tissue evidence="1">Shoot tissue taken approximately 20 cm above the soil surface</tissue>
    </source>
</reference>
<evidence type="ECO:0000313" key="1">
    <source>
        <dbReference type="EMBL" id="JAD67503.1"/>
    </source>
</evidence>
<proteinExistence type="predicted"/>
<protein>
    <submittedName>
        <fullName evidence="1">Uncharacterized protein</fullName>
    </submittedName>
</protein>
<dbReference type="EMBL" id="GBRH01230392">
    <property type="protein sequence ID" value="JAD67503.1"/>
    <property type="molecule type" value="Transcribed_RNA"/>
</dbReference>
<organism evidence="1">
    <name type="scientific">Arundo donax</name>
    <name type="common">Giant reed</name>
    <name type="synonym">Donax arundinaceus</name>
    <dbReference type="NCBI Taxonomy" id="35708"/>
    <lineage>
        <taxon>Eukaryota</taxon>
        <taxon>Viridiplantae</taxon>
        <taxon>Streptophyta</taxon>
        <taxon>Embryophyta</taxon>
        <taxon>Tracheophyta</taxon>
        <taxon>Spermatophyta</taxon>
        <taxon>Magnoliopsida</taxon>
        <taxon>Liliopsida</taxon>
        <taxon>Poales</taxon>
        <taxon>Poaceae</taxon>
        <taxon>PACMAD clade</taxon>
        <taxon>Arundinoideae</taxon>
        <taxon>Arundineae</taxon>
        <taxon>Arundo</taxon>
    </lineage>
</organism>
<name>A0A0A9BZ67_ARUDO</name>
<accession>A0A0A9BZ67</accession>
<reference evidence="1" key="2">
    <citation type="journal article" date="2015" name="Data Brief">
        <title>Shoot transcriptome of the giant reed, Arundo donax.</title>
        <authorList>
            <person name="Barrero R.A."/>
            <person name="Guerrero F.D."/>
            <person name="Moolhuijzen P."/>
            <person name="Goolsby J.A."/>
            <person name="Tidwell J."/>
            <person name="Bellgard S.E."/>
            <person name="Bellgard M.I."/>
        </authorList>
    </citation>
    <scope>NUCLEOTIDE SEQUENCE</scope>
    <source>
        <tissue evidence="1">Shoot tissue taken approximately 20 cm above the soil surface</tissue>
    </source>
</reference>
<sequence>MVGTVFVKSKVELPASWMPYYAGN</sequence>